<keyword evidence="3" id="KW-1185">Reference proteome</keyword>
<evidence type="ECO:0000313" key="2">
    <source>
        <dbReference type="EMBL" id="OXM86465.1"/>
    </source>
</evidence>
<comment type="caution">
    <text evidence="2">The sequence shown here is derived from an EMBL/GenBank/DDBJ whole genome shotgun (WGS) entry which is preliminary data.</text>
</comment>
<dbReference type="Proteomes" id="UP000215509">
    <property type="component" value="Unassembled WGS sequence"/>
</dbReference>
<dbReference type="AlphaFoldDB" id="A0A229UTH4"/>
<dbReference type="OrthoDB" id="2935851at2"/>
<dbReference type="EMBL" id="NMQW01000014">
    <property type="protein sequence ID" value="OXM86465.1"/>
    <property type="molecule type" value="Genomic_DNA"/>
</dbReference>
<name>A0A229UTH4_9BACL</name>
<evidence type="ECO:0000313" key="3">
    <source>
        <dbReference type="Proteomes" id="UP000215509"/>
    </source>
</evidence>
<reference evidence="2 3" key="1">
    <citation type="submission" date="2017-07" db="EMBL/GenBank/DDBJ databases">
        <title>Genome sequencing and assembly of Paenibacillus rigui.</title>
        <authorList>
            <person name="Mayilraj S."/>
        </authorList>
    </citation>
    <scope>NUCLEOTIDE SEQUENCE [LARGE SCALE GENOMIC DNA]</scope>
    <source>
        <strain evidence="2 3">JCM 16352</strain>
    </source>
</reference>
<accession>A0A229UTH4</accession>
<organism evidence="2 3">
    <name type="scientific">Paenibacillus rigui</name>
    <dbReference type="NCBI Taxonomy" id="554312"/>
    <lineage>
        <taxon>Bacteria</taxon>
        <taxon>Bacillati</taxon>
        <taxon>Bacillota</taxon>
        <taxon>Bacilli</taxon>
        <taxon>Bacillales</taxon>
        <taxon>Paenibacillaceae</taxon>
        <taxon>Paenibacillus</taxon>
    </lineage>
</organism>
<evidence type="ECO:0000256" key="1">
    <source>
        <dbReference type="SAM" id="MobiDB-lite"/>
    </source>
</evidence>
<proteinExistence type="predicted"/>
<dbReference type="RefSeq" id="WP_094014681.1">
    <property type="nucleotide sequence ID" value="NZ_NMQW01000014.1"/>
</dbReference>
<sequence length="167" mass="19616">MSFNYKVEFEQQVRKLVMCSIMDRHVRMQEIQKLIDSYINSTDTVPDTTPLERLADYILKEELTDRNPYKVSHTSHPIMSTWQLDLRHNREVTLKVAEEIAADGKRYAVPKRRYRSTAELLLLDEQARIRNAQRAAQYEKDTAPGPIHTYFLPNMGTPPYKSHDHNK</sequence>
<gene>
    <name evidence="2" type="ORF">CF651_09825</name>
</gene>
<feature type="region of interest" description="Disordered" evidence="1">
    <location>
        <begin position="135"/>
        <end position="167"/>
    </location>
</feature>
<protein>
    <submittedName>
        <fullName evidence="2">Uncharacterized protein</fullName>
    </submittedName>
</protein>